<evidence type="ECO:0000256" key="2">
    <source>
        <dbReference type="ARBA" id="ARBA00023315"/>
    </source>
</evidence>
<feature type="domain" description="N-acetyltransferase" evidence="3">
    <location>
        <begin position="228"/>
        <end position="369"/>
    </location>
</feature>
<accession>A0ABX1RBV7</accession>
<evidence type="ECO:0000313" key="5">
    <source>
        <dbReference type="Proteomes" id="UP001296706"/>
    </source>
</evidence>
<dbReference type="PANTHER" id="PTHR43877">
    <property type="entry name" value="AMINOALKYLPHOSPHONATE N-ACETYLTRANSFERASE-RELATED-RELATED"/>
    <property type="match status" value="1"/>
</dbReference>
<dbReference type="InterPro" id="IPR016181">
    <property type="entry name" value="Acyl_CoA_acyltransferase"/>
</dbReference>
<proteinExistence type="predicted"/>
<organism evidence="4 5">
    <name type="scientific">Pseudonocardia xinjiangensis</name>
    <dbReference type="NCBI Taxonomy" id="75289"/>
    <lineage>
        <taxon>Bacteria</taxon>
        <taxon>Bacillati</taxon>
        <taxon>Actinomycetota</taxon>
        <taxon>Actinomycetes</taxon>
        <taxon>Pseudonocardiales</taxon>
        <taxon>Pseudonocardiaceae</taxon>
        <taxon>Pseudonocardia</taxon>
    </lineage>
</organism>
<reference evidence="4 5" key="1">
    <citation type="submission" date="2020-04" db="EMBL/GenBank/DDBJ databases">
        <authorList>
            <person name="Klaysubun C."/>
            <person name="Duangmal K."/>
            <person name="Lipun K."/>
        </authorList>
    </citation>
    <scope>NUCLEOTIDE SEQUENCE [LARGE SCALE GENOMIC DNA]</scope>
    <source>
        <strain evidence="4 5">JCM 11839</strain>
    </source>
</reference>
<dbReference type="PROSITE" id="PS51186">
    <property type="entry name" value="GNAT"/>
    <property type="match status" value="1"/>
</dbReference>
<dbReference type="Pfam" id="PF00583">
    <property type="entry name" value="Acetyltransf_1"/>
    <property type="match status" value="1"/>
</dbReference>
<protein>
    <submittedName>
        <fullName evidence="4">GNAT family N-acetyltransferase</fullName>
    </submittedName>
</protein>
<dbReference type="InterPro" id="IPR050832">
    <property type="entry name" value="Bact_Acetyltransf"/>
</dbReference>
<evidence type="ECO:0000259" key="3">
    <source>
        <dbReference type="PROSITE" id="PS51186"/>
    </source>
</evidence>
<dbReference type="InterPro" id="IPR000182">
    <property type="entry name" value="GNAT_dom"/>
</dbReference>
<evidence type="ECO:0000256" key="1">
    <source>
        <dbReference type="ARBA" id="ARBA00022679"/>
    </source>
</evidence>
<dbReference type="InterPro" id="IPR009297">
    <property type="entry name" value="DUF952"/>
</dbReference>
<dbReference type="PANTHER" id="PTHR43877:SF1">
    <property type="entry name" value="ACETYLTRANSFERASE"/>
    <property type="match status" value="1"/>
</dbReference>
<dbReference type="EMBL" id="JAAXKY010000023">
    <property type="protein sequence ID" value="NMH77394.1"/>
    <property type="molecule type" value="Genomic_DNA"/>
</dbReference>
<dbReference type="Gene3D" id="3.20.170.20">
    <property type="entry name" value="Protein of unknown function DUF952"/>
    <property type="match status" value="1"/>
</dbReference>
<dbReference type="Proteomes" id="UP001296706">
    <property type="component" value="Unassembled WGS sequence"/>
</dbReference>
<dbReference type="Gene3D" id="3.40.630.30">
    <property type="match status" value="1"/>
</dbReference>
<keyword evidence="2" id="KW-0012">Acyltransferase</keyword>
<dbReference type="SUPFAM" id="SSF55729">
    <property type="entry name" value="Acyl-CoA N-acyltransferases (Nat)"/>
    <property type="match status" value="1"/>
</dbReference>
<keyword evidence="1" id="KW-0808">Transferase</keyword>
<dbReference type="SUPFAM" id="SSF56399">
    <property type="entry name" value="ADP-ribosylation"/>
    <property type="match status" value="1"/>
</dbReference>
<gene>
    <name evidence="4" type="ORF">HF577_09880</name>
</gene>
<evidence type="ECO:0000313" key="4">
    <source>
        <dbReference type="EMBL" id="NMH77394.1"/>
    </source>
</evidence>
<comment type="caution">
    <text evidence="4">The sequence shown here is derived from an EMBL/GenBank/DDBJ whole genome shotgun (WGS) entry which is preliminary data.</text>
</comment>
<dbReference type="CDD" id="cd04301">
    <property type="entry name" value="NAT_SF"/>
    <property type="match status" value="1"/>
</dbReference>
<keyword evidence="5" id="KW-1185">Reference proteome</keyword>
<name>A0ABX1RBV7_9PSEU</name>
<sequence length="369" mass="38866">MLPTVPGPLLHLTTPAEWRSALAAGAIAPASLADLGFVHLSTPEQVALPAGRLFRGRTDLVLLVLDPDRIVVPVRFEPGLPTDPPSMRFPHAYGPVPTAAVLAVLPYRPRPDGGFDAPELGPVGPGWRHGVLEPSVLRRTATAEVPVTGGVAVRTAAAPASPAHNQLLVNGRVDAAQVDADADRVLNGTAQRWALLSGAHLADTAAGLAGRGWEVQEMVGMAAPAGGEPVARVEQVDAEALRPLINASWRRDLPGIRDEEIAQAVDGRRLEEAVVDVRYLAVPAGGELVASAVLAIDGGTALLDAVSTEPEHRRRGHGDALLRTAMAMAAQAGCDLVVLNAAVDDWTRHWYTRRGFAEVGRSWSARLTT</sequence>
<dbReference type="Pfam" id="PF06108">
    <property type="entry name" value="DUF952"/>
    <property type="match status" value="1"/>
</dbReference>